<proteinExistence type="predicted"/>
<keyword evidence="1" id="KW-0472">Membrane</keyword>
<dbReference type="Pfam" id="PF05052">
    <property type="entry name" value="MerE"/>
    <property type="match status" value="1"/>
</dbReference>
<reference evidence="2" key="1">
    <citation type="journal article" date="2020" name="mSystems">
        <title>Genome- and Community-Level Interaction Insights into Carbon Utilization and Element Cycling Functions of Hydrothermarchaeota in Hydrothermal Sediment.</title>
        <authorList>
            <person name="Zhou Z."/>
            <person name="Liu Y."/>
            <person name="Xu W."/>
            <person name="Pan J."/>
            <person name="Luo Z.H."/>
            <person name="Li M."/>
        </authorList>
    </citation>
    <scope>NUCLEOTIDE SEQUENCE [LARGE SCALE GENOMIC DNA]</scope>
    <source>
        <strain evidence="2">SpSt-192</strain>
    </source>
</reference>
<gene>
    <name evidence="2" type="ORF">ENP13_08795</name>
</gene>
<dbReference type="GO" id="GO:0016020">
    <property type="term" value="C:membrane"/>
    <property type="evidence" value="ECO:0007669"/>
    <property type="project" value="InterPro"/>
</dbReference>
<feature type="transmembrane region" description="Helical" evidence="1">
    <location>
        <begin position="39"/>
        <end position="61"/>
    </location>
</feature>
<name>A0A7C2WC02_9BACT</name>
<evidence type="ECO:0000313" key="2">
    <source>
        <dbReference type="EMBL" id="HEX71323.1"/>
    </source>
</evidence>
<protein>
    <recommendedName>
        <fullName evidence="3">Mercury resistance protein</fullName>
    </recommendedName>
</protein>
<keyword evidence="1" id="KW-1133">Transmembrane helix</keyword>
<dbReference type="InterPro" id="IPR007746">
    <property type="entry name" value="MerE"/>
</dbReference>
<organism evidence="2">
    <name type="scientific">Thermorudis sp</name>
    <dbReference type="NCBI Taxonomy" id="1969470"/>
    <lineage>
        <taxon>Bacteria</taxon>
        <taxon>Pseudomonadati</taxon>
        <taxon>Thermomicrobiota</taxon>
        <taxon>Thermomicrobia</taxon>
        <taxon>Thermomicrobia incertae sedis</taxon>
        <taxon>Thermorudis</taxon>
    </lineage>
</organism>
<dbReference type="GO" id="GO:0015097">
    <property type="term" value="F:mercury ion transmembrane transporter activity"/>
    <property type="evidence" value="ECO:0007669"/>
    <property type="project" value="InterPro"/>
</dbReference>
<comment type="caution">
    <text evidence="2">The sequence shown here is derived from an EMBL/GenBank/DDBJ whole genome shotgun (WGS) entry which is preliminary data.</text>
</comment>
<dbReference type="EMBL" id="DSID01000665">
    <property type="protein sequence ID" value="HEX71323.1"/>
    <property type="molecule type" value="Genomic_DNA"/>
</dbReference>
<evidence type="ECO:0000256" key="1">
    <source>
        <dbReference type="SAM" id="Phobius"/>
    </source>
</evidence>
<dbReference type="AlphaFoldDB" id="A0A7C2WC02"/>
<sequence>MKRWALVVLAALPCPCHLPIVLALLGGTVSGGALVAHQLWLFVAMSLIFTGAIAGLLRGGLYPAGASRRGPRIHRPARR</sequence>
<accession>A0A7C2WC02</accession>
<evidence type="ECO:0008006" key="3">
    <source>
        <dbReference type="Google" id="ProtNLM"/>
    </source>
</evidence>
<keyword evidence="1" id="KW-0812">Transmembrane</keyword>